<dbReference type="PANTHER" id="PTHR43765:SF2">
    <property type="entry name" value="2-DEHYDROPANTOATE 2-REDUCTASE"/>
    <property type="match status" value="1"/>
</dbReference>
<dbReference type="Gene3D" id="1.10.1040.10">
    <property type="entry name" value="N-(1-d-carboxylethyl)-l-norvaline Dehydrogenase, domain 2"/>
    <property type="match status" value="1"/>
</dbReference>
<evidence type="ECO:0000259" key="14">
    <source>
        <dbReference type="Pfam" id="PF08546"/>
    </source>
</evidence>
<dbReference type="Gene3D" id="3.40.50.720">
    <property type="entry name" value="NAD(P)-binding Rossmann-like Domain"/>
    <property type="match status" value="1"/>
</dbReference>
<evidence type="ECO:0000256" key="8">
    <source>
        <dbReference type="ARBA" id="ARBA00032024"/>
    </source>
</evidence>
<evidence type="ECO:0000313" key="15">
    <source>
        <dbReference type="EMBL" id="QSG01343.1"/>
    </source>
</evidence>
<keyword evidence="5 12" id="KW-0521">NADP</keyword>
<comment type="catalytic activity">
    <reaction evidence="9">
        <text>(R)-pantoate + NADP(+) = 2-dehydropantoate + NADPH + H(+)</text>
        <dbReference type="Rhea" id="RHEA:16233"/>
        <dbReference type="ChEBI" id="CHEBI:11561"/>
        <dbReference type="ChEBI" id="CHEBI:15378"/>
        <dbReference type="ChEBI" id="CHEBI:15980"/>
        <dbReference type="ChEBI" id="CHEBI:57783"/>
        <dbReference type="ChEBI" id="CHEBI:58349"/>
        <dbReference type="EC" id="1.1.1.169"/>
    </reaction>
    <physiologicalReaction direction="right-to-left" evidence="9">
        <dbReference type="Rhea" id="RHEA:16235"/>
    </physiologicalReaction>
</comment>
<evidence type="ECO:0000256" key="7">
    <source>
        <dbReference type="ARBA" id="ARBA00023002"/>
    </source>
</evidence>
<evidence type="ECO:0000256" key="1">
    <source>
        <dbReference type="ARBA" id="ARBA00004724"/>
    </source>
</evidence>
<dbReference type="GO" id="GO:0015940">
    <property type="term" value="P:pantothenate biosynthetic process"/>
    <property type="evidence" value="ECO:0007669"/>
    <property type="project" value="InterPro"/>
</dbReference>
<dbReference type="SUPFAM" id="SSF48179">
    <property type="entry name" value="6-phosphogluconate dehydrogenase C-terminal domain-like"/>
    <property type="match status" value="1"/>
</dbReference>
<dbReference type="InterPro" id="IPR036291">
    <property type="entry name" value="NAD(P)-bd_dom_sf"/>
</dbReference>
<evidence type="ECO:0000256" key="3">
    <source>
        <dbReference type="ARBA" id="ARBA00013014"/>
    </source>
</evidence>
<keyword evidence="16" id="KW-1185">Reference proteome</keyword>
<evidence type="ECO:0000259" key="13">
    <source>
        <dbReference type="Pfam" id="PF02558"/>
    </source>
</evidence>
<dbReference type="AlphaFoldDB" id="A0A897MQR9"/>
<evidence type="ECO:0000256" key="5">
    <source>
        <dbReference type="ARBA" id="ARBA00022857"/>
    </source>
</evidence>
<evidence type="ECO:0000256" key="4">
    <source>
        <dbReference type="ARBA" id="ARBA00019465"/>
    </source>
</evidence>
<comment type="catalytic activity">
    <reaction evidence="10">
        <text>(R)-pantoate + NAD(+) = 2-dehydropantoate + NADH + H(+)</text>
        <dbReference type="Rhea" id="RHEA:61292"/>
        <dbReference type="ChEBI" id="CHEBI:11561"/>
        <dbReference type="ChEBI" id="CHEBI:15378"/>
        <dbReference type="ChEBI" id="CHEBI:15980"/>
        <dbReference type="ChEBI" id="CHEBI:57540"/>
        <dbReference type="ChEBI" id="CHEBI:57945"/>
    </reaction>
    <physiologicalReaction direction="right-to-left" evidence="10">
        <dbReference type="Rhea" id="RHEA:61294"/>
    </physiologicalReaction>
</comment>
<sequence>MEIVVFGAGSLGSLLGGLLASEHRVTLVGRDPHVSTIRSEGLSITGRFDRTVAPEATTDGAGLAADLVVVTVKSFDTEDAARTLATGEFDVALSVQNGIGNEETLSKHLDCPVLAGTATYGARLDSPGHVDCTGHGELTLGPRDGGVSSVAKDVAEAFTAADIEANAVPDMSRKLWEKLAVNAGINPVTALSRVRNGVLGEGSASEISRTAAVETAHVARAEGADLSSHTVLSRIDAVIDATARNQSSMYQDVLAGRRTEIEAINGAVLERAEVHGIDVPVNRTLTALIRAWERENTDKK</sequence>
<dbReference type="InterPro" id="IPR013752">
    <property type="entry name" value="KPA_reductase"/>
</dbReference>
<gene>
    <name evidence="15" type="primary">apbA</name>
    <name evidence="15" type="ORF">AArcS_0103</name>
</gene>
<dbReference type="EMBL" id="CP064786">
    <property type="protein sequence ID" value="QSG01343.1"/>
    <property type="molecule type" value="Genomic_DNA"/>
</dbReference>
<organism evidence="15 16">
    <name type="scientific">Natranaeroarchaeum sulfidigenes</name>
    <dbReference type="NCBI Taxonomy" id="2784880"/>
    <lineage>
        <taxon>Archaea</taxon>
        <taxon>Methanobacteriati</taxon>
        <taxon>Methanobacteriota</taxon>
        <taxon>Stenosarchaea group</taxon>
        <taxon>Halobacteria</taxon>
        <taxon>Halobacteriales</taxon>
        <taxon>Natronoarchaeaceae</taxon>
        <taxon>Natranaeroarchaeum</taxon>
    </lineage>
</organism>
<keyword evidence="7 12" id="KW-0560">Oxidoreductase</keyword>
<dbReference type="GO" id="GO:0050661">
    <property type="term" value="F:NADP binding"/>
    <property type="evidence" value="ECO:0007669"/>
    <property type="project" value="TreeGrafter"/>
</dbReference>
<dbReference type="Proteomes" id="UP000663586">
    <property type="component" value="Chromosome"/>
</dbReference>
<dbReference type="NCBIfam" id="TIGR00745">
    <property type="entry name" value="apbA_panE"/>
    <property type="match status" value="1"/>
</dbReference>
<accession>A0A897MQR9</accession>
<dbReference type="GeneID" id="70683491"/>
<evidence type="ECO:0000256" key="6">
    <source>
        <dbReference type="ARBA" id="ARBA00022993"/>
    </source>
</evidence>
<evidence type="ECO:0000256" key="11">
    <source>
        <dbReference type="ARBA" id="ARBA00056765"/>
    </source>
</evidence>
<evidence type="ECO:0000256" key="9">
    <source>
        <dbReference type="ARBA" id="ARBA00047506"/>
    </source>
</evidence>
<dbReference type="InterPro" id="IPR050838">
    <property type="entry name" value="Ketopantoate_reductase"/>
</dbReference>
<dbReference type="RefSeq" id="WP_238478475.1">
    <property type="nucleotide sequence ID" value="NZ_CP064786.1"/>
</dbReference>
<comment type="function">
    <text evidence="12">Catalyzes the NADPH-dependent reduction of ketopantoate into pantoic acid.</text>
</comment>
<comment type="pathway">
    <text evidence="1 12">Cofactor biosynthesis; coenzyme A biosynthesis.</text>
</comment>
<dbReference type="InterPro" id="IPR003710">
    <property type="entry name" value="ApbA"/>
</dbReference>
<dbReference type="EC" id="1.1.1.169" evidence="3 12"/>
<keyword evidence="6 12" id="KW-0173">Coenzyme A biosynthesis</keyword>
<dbReference type="GO" id="GO:0015937">
    <property type="term" value="P:coenzyme A biosynthetic process"/>
    <property type="evidence" value="ECO:0007669"/>
    <property type="project" value="UniProtKB-UniPathway"/>
</dbReference>
<feature type="domain" description="Ketopantoate reductase N-terminal" evidence="13">
    <location>
        <begin position="3"/>
        <end position="144"/>
    </location>
</feature>
<dbReference type="InterPro" id="IPR013328">
    <property type="entry name" value="6PGD_dom2"/>
</dbReference>
<dbReference type="InterPro" id="IPR008927">
    <property type="entry name" value="6-PGluconate_DH-like_C_sf"/>
</dbReference>
<proteinExistence type="inferred from homology"/>
<dbReference type="PANTHER" id="PTHR43765">
    <property type="entry name" value="2-DEHYDROPANTOATE 2-REDUCTASE-RELATED"/>
    <property type="match status" value="1"/>
</dbReference>
<dbReference type="GO" id="GO:0005737">
    <property type="term" value="C:cytoplasm"/>
    <property type="evidence" value="ECO:0007669"/>
    <property type="project" value="TreeGrafter"/>
</dbReference>
<dbReference type="GO" id="GO:0008677">
    <property type="term" value="F:2-dehydropantoate 2-reductase activity"/>
    <property type="evidence" value="ECO:0007669"/>
    <property type="project" value="UniProtKB-EC"/>
</dbReference>
<dbReference type="SUPFAM" id="SSF51735">
    <property type="entry name" value="NAD(P)-binding Rossmann-fold domains"/>
    <property type="match status" value="1"/>
</dbReference>
<dbReference type="FunFam" id="1.10.1040.10:FF:000017">
    <property type="entry name" value="2-dehydropantoate 2-reductase"/>
    <property type="match status" value="1"/>
</dbReference>
<dbReference type="KEGG" id="hara:AArcS_0103"/>
<evidence type="ECO:0000313" key="16">
    <source>
        <dbReference type="Proteomes" id="UP000663586"/>
    </source>
</evidence>
<evidence type="ECO:0000256" key="12">
    <source>
        <dbReference type="RuleBase" id="RU362068"/>
    </source>
</evidence>
<feature type="domain" description="Ketopantoate reductase C-terminal" evidence="14">
    <location>
        <begin position="170"/>
        <end position="291"/>
    </location>
</feature>
<dbReference type="Pfam" id="PF02558">
    <property type="entry name" value="ApbA"/>
    <property type="match status" value="1"/>
</dbReference>
<comment type="similarity">
    <text evidence="2 12">Belongs to the ketopantoate reductase family.</text>
</comment>
<evidence type="ECO:0000256" key="2">
    <source>
        <dbReference type="ARBA" id="ARBA00007870"/>
    </source>
</evidence>
<dbReference type="UniPathway" id="UPA00241"/>
<name>A0A897MQR9_9EURY</name>
<dbReference type="Pfam" id="PF08546">
    <property type="entry name" value="ApbA_C"/>
    <property type="match status" value="1"/>
</dbReference>
<reference evidence="15" key="1">
    <citation type="submission" date="2020-11" db="EMBL/GenBank/DDBJ databases">
        <title>Carbohydrate-dependent, anaerobic sulfur respiration: A novel catabolism in halophilic archaea.</title>
        <authorList>
            <person name="Sorokin D.Y."/>
            <person name="Messina E."/>
            <person name="Smedile F."/>
            <person name="La Cono V."/>
            <person name="Hallsworth J.E."/>
            <person name="Yakimov M.M."/>
        </authorList>
    </citation>
    <scope>NUCLEOTIDE SEQUENCE</scope>
    <source>
        <strain evidence="15">AArc-S</strain>
    </source>
</reference>
<protein>
    <recommendedName>
        <fullName evidence="4 12">2-dehydropantoate 2-reductase</fullName>
        <ecNumber evidence="3 12">1.1.1.169</ecNumber>
    </recommendedName>
    <alternativeName>
        <fullName evidence="8 12">Ketopantoate reductase</fullName>
    </alternativeName>
</protein>
<dbReference type="InterPro" id="IPR013332">
    <property type="entry name" value="KPR_N"/>
</dbReference>
<comment type="function">
    <text evidence="11">Catalyzes the NAD(P)H-dependent reduction of ketopantoate into pantoic acid.</text>
</comment>
<evidence type="ECO:0000256" key="10">
    <source>
        <dbReference type="ARBA" id="ARBA00048196"/>
    </source>
</evidence>